<sequence>MKKIIIILGVLVVVLVAYFLNVRVSQLKHDRDTYKRNNAVLLNDVKYYRALDSLNAARVGVLELSIQDYERFMKEDADLINKLKRKNEELQNFSKIQAETIIKIRAQVKDSLIYIPGDTAYKLIPCVSFRDSWTNIEACVYNDTLIGDIQIRDSLILYETIIYKRFLGVLWKTKKIKERSFNIVSKNPYTEIKGVEVVSIRK</sequence>
<protein>
    <submittedName>
        <fullName evidence="1">Uncharacterized protein</fullName>
    </submittedName>
</protein>
<evidence type="ECO:0000313" key="1">
    <source>
        <dbReference type="EMBL" id="DAF95915.1"/>
    </source>
</evidence>
<dbReference type="EMBL" id="BK016111">
    <property type="protein sequence ID" value="DAF95915.1"/>
    <property type="molecule type" value="Genomic_DNA"/>
</dbReference>
<proteinExistence type="predicted"/>
<dbReference type="Pfam" id="PF20186">
    <property type="entry name" value="DUF6549"/>
    <property type="match status" value="1"/>
</dbReference>
<accession>A0A8S5UNB2</accession>
<dbReference type="InterPro" id="IPR046679">
    <property type="entry name" value="DUF6549"/>
</dbReference>
<name>A0A8S5UNB2_9CAUD</name>
<organism evidence="1">
    <name type="scientific">Siphoviridae sp. ctzr51</name>
    <dbReference type="NCBI Taxonomy" id="2825751"/>
    <lineage>
        <taxon>Viruses</taxon>
        <taxon>Duplodnaviria</taxon>
        <taxon>Heunggongvirae</taxon>
        <taxon>Uroviricota</taxon>
        <taxon>Caudoviricetes</taxon>
    </lineage>
</organism>
<reference evidence="1" key="1">
    <citation type="journal article" date="2021" name="Proc. Natl. Acad. Sci. U.S.A.">
        <title>A Catalog of Tens of Thousands of Viruses from Human Metagenomes Reveals Hidden Associations with Chronic Diseases.</title>
        <authorList>
            <person name="Tisza M.J."/>
            <person name="Buck C.B."/>
        </authorList>
    </citation>
    <scope>NUCLEOTIDE SEQUENCE</scope>
    <source>
        <strain evidence="1">Ctzr51</strain>
    </source>
</reference>